<feature type="domain" description="ABC transmembrane type-1" evidence="8">
    <location>
        <begin position="101"/>
        <end position="311"/>
    </location>
</feature>
<feature type="transmembrane region" description="Helical" evidence="7">
    <location>
        <begin position="12"/>
        <end position="34"/>
    </location>
</feature>
<dbReference type="Gene3D" id="1.10.3720.10">
    <property type="entry name" value="MetI-like"/>
    <property type="match status" value="1"/>
</dbReference>
<comment type="similarity">
    <text evidence="7">Belongs to the binding-protein-dependent transport system permease family.</text>
</comment>
<comment type="subcellular location">
    <subcellularLocation>
        <location evidence="1 7">Cell membrane</location>
        <topology evidence="1 7">Multi-pass membrane protein</topology>
    </subcellularLocation>
</comment>
<dbReference type="RefSeq" id="WP_048059865.1">
    <property type="nucleotide sequence ID" value="NZ_CATZXA010000095.1"/>
</dbReference>
<dbReference type="GeneID" id="3855361"/>
<keyword evidence="2 7" id="KW-0813">Transport</keyword>
<keyword evidence="4 7" id="KW-0812">Transmembrane</keyword>
<dbReference type="GO" id="GO:0005886">
    <property type="term" value="C:plasma membrane"/>
    <property type="evidence" value="ECO:0007669"/>
    <property type="project" value="UniProtKB-SubCell"/>
</dbReference>
<dbReference type="CDD" id="cd06261">
    <property type="entry name" value="TM_PBP2"/>
    <property type="match status" value="1"/>
</dbReference>
<keyword evidence="6 7" id="KW-0472">Membrane</keyword>
<evidence type="ECO:0000256" key="7">
    <source>
        <dbReference type="RuleBase" id="RU363032"/>
    </source>
</evidence>
<dbReference type="InterPro" id="IPR035906">
    <property type="entry name" value="MetI-like_sf"/>
</dbReference>
<proteinExistence type="inferred from homology"/>
<keyword evidence="3" id="KW-1003">Cell membrane</keyword>
<evidence type="ECO:0000256" key="1">
    <source>
        <dbReference type="ARBA" id="ARBA00004651"/>
    </source>
</evidence>
<evidence type="ECO:0000313" key="9">
    <source>
        <dbReference type="EMBL" id="RAP03095.1"/>
    </source>
</evidence>
<reference evidence="9 10" key="1">
    <citation type="submission" date="2017-05" db="EMBL/GenBank/DDBJ databases">
        <title>Host range expansion of the Methanosphaera genus to humans and monogastric animals involves recent and extensive reduction in genome content.</title>
        <authorList>
            <person name="Hoedt E.C."/>
            <person name="Volmer J.G."/>
            <person name="Parks D.H."/>
            <person name="Rosewarne C.P."/>
            <person name="Denman S.E."/>
            <person name="Mcsweeney C.S."/>
            <person name="O Cuiv P."/>
            <person name="Hugenholtz P."/>
            <person name="Tyson G.W."/>
            <person name="Morrison M."/>
        </authorList>
    </citation>
    <scope>NUCLEOTIDE SEQUENCE [LARGE SCALE GENOMIC DNA]</scope>
    <source>
        <strain evidence="9 10">PA5</strain>
    </source>
</reference>
<sequence>MKNYKLIHFFTFKMLRLTILLIVIALISFLMIHFSPIDPVSSYLEGIAVSPEKMIILQRYWGVNLTLNERIINWITSLLQFDLGISLIYRRPVIDVIREKFTASLILMTVSWLISGIVGFILGIIAGAKRGSLTDKLIKTYCYILQSSPSFWIALILMIIFSVYLKLFPFGLAVPVGVIANEVTIWEWLYRLILPTITLSIIGIASIALYTRDRIINIENSDYFLFAKARGESRRYIILKHGIRNVLLPALTLQFLSFNELFGGTILIEQVFSYPGIGQATVAAGLKSDVSLLLGIVLISTIFVFVGNMLADISYKYVDVRMRDDNND</sequence>
<comment type="caution">
    <text evidence="9">The sequence shown here is derived from an EMBL/GenBank/DDBJ whole genome shotgun (WGS) entry which is preliminary data.</text>
</comment>
<dbReference type="SUPFAM" id="SSF161098">
    <property type="entry name" value="MetI-like"/>
    <property type="match status" value="1"/>
</dbReference>
<evidence type="ECO:0000256" key="6">
    <source>
        <dbReference type="ARBA" id="ARBA00023136"/>
    </source>
</evidence>
<keyword evidence="5 7" id="KW-1133">Transmembrane helix</keyword>
<evidence type="ECO:0000313" key="10">
    <source>
        <dbReference type="Proteomes" id="UP000248557"/>
    </source>
</evidence>
<protein>
    <submittedName>
        <fullName evidence="9">ABC transporter permease</fullName>
    </submittedName>
</protein>
<feature type="transmembrane region" description="Helical" evidence="7">
    <location>
        <begin position="101"/>
        <end position="126"/>
    </location>
</feature>
<dbReference type="PANTHER" id="PTHR43163:SF6">
    <property type="entry name" value="DIPEPTIDE TRANSPORT SYSTEM PERMEASE PROTEIN DPPB-RELATED"/>
    <property type="match status" value="1"/>
</dbReference>
<feature type="transmembrane region" description="Helical" evidence="7">
    <location>
        <begin position="292"/>
        <end position="313"/>
    </location>
</feature>
<feature type="transmembrane region" description="Helical" evidence="7">
    <location>
        <begin position="192"/>
        <end position="211"/>
    </location>
</feature>
<dbReference type="InterPro" id="IPR000515">
    <property type="entry name" value="MetI-like"/>
</dbReference>
<evidence type="ECO:0000256" key="3">
    <source>
        <dbReference type="ARBA" id="ARBA00022475"/>
    </source>
</evidence>
<evidence type="ECO:0000256" key="4">
    <source>
        <dbReference type="ARBA" id="ARBA00022692"/>
    </source>
</evidence>
<name>A0A328Q4D3_9EURY</name>
<feature type="transmembrane region" description="Helical" evidence="7">
    <location>
        <begin position="246"/>
        <end position="272"/>
    </location>
</feature>
<dbReference type="EMBL" id="NGJK01000046">
    <property type="protein sequence ID" value="RAP03095.1"/>
    <property type="molecule type" value="Genomic_DNA"/>
</dbReference>
<evidence type="ECO:0000259" key="8">
    <source>
        <dbReference type="PROSITE" id="PS50928"/>
    </source>
</evidence>
<organism evidence="9 10">
    <name type="scientific">Methanosphaera stadtmanae</name>
    <dbReference type="NCBI Taxonomy" id="2317"/>
    <lineage>
        <taxon>Archaea</taxon>
        <taxon>Methanobacteriati</taxon>
        <taxon>Methanobacteriota</taxon>
        <taxon>Methanomada group</taxon>
        <taxon>Methanobacteria</taxon>
        <taxon>Methanobacteriales</taxon>
        <taxon>Methanobacteriaceae</taxon>
        <taxon>Methanosphaera</taxon>
    </lineage>
</organism>
<dbReference type="PROSITE" id="PS50928">
    <property type="entry name" value="ABC_TM1"/>
    <property type="match status" value="1"/>
</dbReference>
<gene>
    <name evidence="9" type="ORF">CA615_04230</name>
</gene>
<dbReference type="AlphaFoldDB" id="A0A328Q4D3"/>
<evidence type="ECO:0000256" key="5">
    <source>
        <dbReference type="ARBA" id="ARBA00022989"/>
    </source>
</evidence>
<dbReference type="PANTHER" id="PTHR43163">
    <property type="entry name" value="DIPEPTIDE TRANSPORT SYSTEM PERMEASE PROTEIN DPPB-RELATED"/>
    <property type="match status" value="1"/>
</dbReference>
<dbReference type="Proteomes" id="UP000248557">
    <property type="component" value="Unassembled WGS sequence"/>
</dbReference>
<dbReference type="Pfam" id="PF00528">
    <property type="entry name" value="BPD_transp_1"/>
    <property type="match status" value="1"/>
</dbReference>
<evidence type="ECO:0000256" key="2">
    <source>
        <dbReference type="ARBA" id="ARBA00022448"/>
    </source>
</evidence>
<accession>A0A328Q4D3</accession>
<dbReference type="GO" id="GO:0055085">
    <property type="term" value="P:transmembrane transport"/>
    <property type="evidence" value="ECO:0007669"/>
    <property type="project" value="InterPro"/>
</dbReference>